<dbReference type="PANTHER" id="PTHR11364">
    <property type="entry name" value="THIOSULFATE SULFERTANSFERASE"/>
    <property type="match status" value="1"/>
</dbReference>
<dbReference type="AlphaFoldDB" id="A0AAV4JQK4"/>
<dbReference type="PANTHER" id="PTHR11364:SF27">
    <property type="entry name" value="SULFURTRANSFERASE"/>
    <property type="match status" value="1"/>
</dbReference>
<evidence type="ECO:0000256" key="1">
    <source>
        <dbReference type="ARBA" id="ARBA00022679"/>
    </source>
</evidence>
<sequence length="375" mass="41069">MCWEAGASTLFPKISAGTSRLSSVSLRSSSSRIIEVIPETSPALVSAQWLKERFFDTSGDLISQENNIRVNGAQHHPLILLDANWQLELDFDGYEKHYKGGHIPGAVFFDLDALGSLQSGSQQDYPIPDPSQFERFVSELGVTKDTHVITYDSTNTRSAARVWFLFRLFGHDRVSVLDGGLRRWLEEGHQVCTSDCQGACQPDQSRASGSSVSPTSARPFRAVLRSSMLRNFAEMLEILETEEAQIIDCRPEACLTETDSSVVTDIDSSVMTPATTSTGHPSIGYIPGAINIPFTNFVTSEGTLKSEEELYLVFESSGVDLSVPAVVYCQEGKTSCTVALAAFMCGIRNLPIYMGSWAEWSKLAPSSLIATKKKV</sequence>
<evidence type="ECO:0000259" key="3">
    <source>
        <dbReference type="PROSITE" id="PS50206"/>
    </source>
</evidence>
<evidence type="ECO:0000313" key="4">
    <source>
        <dbReference type="EMBL" id="GFS25049.1"/>
    </source>
</evidence>
<dbReference type="Pfam" id="PF00581">
    <property type="entry name" value="Rhodanese"/>
    <property type="match status" value="2"/>
</dbReference>
<dbReference type="CDD" id="cd01448">
    <property type="entry name" value="TST_Repeat_1"/>
    <property type="match status" value="1"/>
</dbReference>
<feature type="domain" description="Rhodanese" evidence="3">
    <location>
        <begin position="240"/>
        <end position="369"/>
    </location>
</feature>
<dbReference type="InterPro" id="IPR045078">
    <property type="entry name" value="TST/MPST-like"/>
</dbReference>
<dbReference type="PROSITE" id="PS00380">
    <property type="entry name" value="RHODANESE_1"/>
    <property type="match status" value="1"/>
</dbReference>
<name>A0AAV4JQK4_9GAST</name>
<dbReference type="InterPro" id="IPR001307">
    <property type="entry name" value="Thiosulphate_STrfase_CS"/>
</dbReference>
<dbReference type="InterPro" id="IPR036873">
    <property type="entry name" value="Rhodanese-like_dom_sf"/>
</dbReference>
<keyword evidence="1" id="KW-0808">Transferase</keyword>
<dbReference type="PROSITE" id="PS50206">
    <property type="entry name" value="RHODANESE_3"/>
    <property type="match status" value="2"/>
</dbReference>
<organism evidence="4 5">
    <name type="scientific">Elysia marginata</name>
    <dbReference type="NCBI Taxonomy" id="1093978"/>
    <lineage>
        <taxon>Eukaryota</taxon>
        <taxon>Metazoa</taxon>
        <taxon>Spiralia</taxon>
        <taxon>Lophotrochozoa</taxon>
        <taxon>Mollusca</taxon>
        <taxon>Gastropoda</taxon>
        <taxon>Heterobranchia</taxon>
        <taxon>Euthyneura</taxon>
        <taxon>Panpulmonata</taxon>
        <taxon>Sacoglossa</taxon>
        <taxon>Placobranchoidea</taxon>
        <taxon>Plakobranchidae</taxon>
        <taxon>Elysia</taxon>
    </lineage>
</organism>
<dbReference type="EMBL" id="BMAT01007038">
    <property type="protein sequence ID" value="GFS25049.1"/>
    <property type="molecule type" value="Genomic_DNA"/>
</dbReference>
<protein>
    <submittedName>
        <fullName evidence="4">Sulfurtransferase</fullName>
    </submittedName>
</protein>
<dbReference type="GO" id="GO:0004792">
    <property type="term" value="F:thiosulfate-cyanide sulfurtransferase activity"/>
    <property type="evidence" value="ECO:0007669"/>
    <property type="project" value="InterPro"/>
</dbReference>
<keyword evidence="5" id="KW-1185">Reference proteome</keyword>
<feature type="domain" description="Rhodanese" evidence="3">
    <location>
        <begin position="74"/>
        <end position="193"/>
    </location>
</feature>
<dbReference type="Gene3D" id="3.40.250.10">
    <property type="entry name" value="Rhodanese-like domain"/>
    <property type="match status" value="2"/>
</dbReference>
<keyword evidence="2" id="KW-0677">Repeat</keyword>
<comment type="caution">
    <text evidence="4">The sequence shown here is derived from an EMBL/GenBank/DDBJ whole genome shotgun (WGS) entry which is preliminary data.</text>
</comment>
<dbReference type="CDD" id="cd01449">
    <property type="entry name" value="TST_Repeat_2"/>
    <property type="match status" value="1"/>
</dbReference>
<dbReference type="InterPro" id="IPR001763">
    <property type="entry name" value="Rhodanese-like_dom"/>
</dbReference>
<evidence type="ECO:0000313" key="5">
    <source>
        <dbReference type="Proteomes" id="UP000762676"/>
    </source>
</evidence>
<gene>
    <name evidence="4" type="ORF">ElyMa_003432200</name>
</gene>
<dbReference type="Proteomes" id="UP000762676">
    <property type="component" value="Unassembled WGS sequence"/>
</dbReference>
<accession>A0AAV4JQK4</accession>
<dbReference type="GO" id="GO:0005739">
    <property type="term" value="C:mitochondrion"/>
    <property type="evidence" value="ECO:0007669"/>
    <property type="project" value="TreeGrafter"/>
</dbReference>
<reference evidence="4 5" key="1">
    <citation type="journal article" date="2021" name="Elife">
        <title>Chloroplast acquisition without the gene transfer in kleptoplastic sea slugs, Plakobranchus ocellatus.</title>
        <authorList>
            <person name="Maeda T."/>
            <person name="Takahashi S."/>
            <person name="Yoshida T."/>
            <person name="Shimamura S."/>
            <person name="Takaki Y."/>
            <person name="Nagai Y."/>
            <person name="Toyoda A."/>
            <person name="Suzuki Y."/>
            <person name="Arimoto A."/>
            <person name="Ishii H."/>
            <person name="Satoh N."/>
            <person name="Nishiyama T."/>
            <person name="Hasebe M."/>
            <person name="Maruyama T."/>
            <person name="Minagawa J."/>
            <person name="Obokata J."/>
            <person name="Shigenobu S."/>
        </authorList>
    </citation>
    <scope>NUCLEOTIDE SEQUENCE [LARGE SCALE GENOMIC DNA]</scope>
</reference>
<proteinExistence type="predicted"/>
<evidence type="ECO:0000256" key="2">
    <source>
        <dbReference type="ARBA" id="ARBA00022737"/>
    </source>
</evidence>
<dbReference type="SMART" id="SM00450">
    <property type="entry name" value="RHOD"/>
    <property type="match status" value="2"/>
</dbReference>
<dbReference type="SUPFAM" id="SSF52821">
    <property type="entry name" value="Rhodanese/Cell cycle control phosphatase"/>
    <property type="match status" value="2"/>
</dbReference>